<reference evidence="11 12" key="1">
    <citation type="submission" date="2016-10" db="EMBL/GenBank/DDBJ databases">
        <authorList>
            <person name="de Groot N.N."/>
        </authorList>
    </citation>
    <scope>NUCLEOTIDE SEQUENCE [LARGE SCALE GENOMIC DNA]</scope>
    <source>
        <strain evidence="11 12">DSM 45514</strain>
    </source>
</reference>
<evidence type="ECO:0000256" key="3">
    <source>
        <dbReference type="ARBA" id="ARBA00022475"/>
    </source>
</evidence>
<evidence type="ECO:0000256" key="6">
    <source>
        <dbReference type="ARBA" id="ARBA00022989"/>
    </source>
</evidence>
<keyword evidence="5 9" id="KW-0812">Transmembrane</keyword>
<dbReference type="Proteomes" id="UP000199387">
    <property type="component" value="Unassembled WGS sequence"/>
</dbReference>
<dbReference type="PANTHER" id="PTHR35011:SF2">
    <property type="entry name" value="2,3-DIKETO-L-GULONATE TRAP TRANSPORTER SMALL PERMEASE PROTEIN YIAM"/>
    <property type="match status" value="1"/>
</dbReference>
<sequence length="164" mass="19016">MKRWIDRLEWIQLRMAAGFFLLFIGCVILQVASRYLPGVTVLWAPEVATYAFIWTIFMGAAIMVRRQEHFRFDMLVNRLKGRSQLVARIVIHMTILAFGFVLFGDGTTLTQQFWAWSLNSLPQVKQGYVWLAIPVSGITMMIYAIANIRDDIHDYKRKEGELTP</sequence>
<keyword evidence="7 9" id="KW-0472">Membrane</keyword>
<dbReference type="OrthoDB" id="9815614at2"/>
<evidence type="ECO:0000256" key="7">
    <source>
        <dbReference type="ARBA" id="ARBA00023136"/>
    </source>
</evidence>
<gene>
    <name evidence="11" type="ORF">SAMN04488112_11448</name>
</gene>
<evidence type="ECO:0000256" key="2">
    <source>
        <dbReference type="ARBA" id="ARBA00022448"/>
    </source>
</evidence>
<evidence type="ECO:0000256" key="4">
    <source>
        <dbReference type="ARBA" id="ARBA00022519"/>
    </source>
</evidence>
<dbReference type="Pfam" id="PF04290">
    <property type="entry name" value="DctQ"/>
    <property type="match status" value="1"/>
</dbReference>
<protein>
    <submittedName>
        <fullName evidence="11">TRAP-type C4-dicarboxylate transport system, small permease component</fullName>
    </submittedName>
</protein>
<evidence type="ECO:0000256" key="5">
    <source>
        <dbReference type="ARBA" id="ARBA00022692"/>
    </source>
</evidence>
<dbReference type="GO" id="GO:0005886">
    <property type="term" value="C:plasma membrane"/>
    <property type="evidence" value="ECO:0007669"/>
    <property type="project" value="UniProtKB-SubCell"/>
</dbReference>
<dbReference type="PROSITE" id="PS51257">
    <property type="entry name" value="PROKAR_LIPOPROTEIN"/>
    <property type="match status" value="1"/>
</dbReference>
<evidence type="ECO:0000256" key="1">
    <source>
        <dbReference type="ARBA" id="ARBA00004429"/>
    </source>
</evidence>
<dbReference type="GO" id="GO:0022857">
    <property type="term" value="F:transmembrane transporter activity"/>
    <property type="evidence" value="ECO:0007669"/>
    <property type="project" value="TreeGrafter"/>
</dbReference>
<organism evidence="11 12">
    <name type="scientific">Melghirimyces thermohalophilus</name>
    <dbReference type="NCBI Taxonomy" id="1236220"/>
    <lineage>
        <taxon>Bacteria</taxon>
        <taxon>Bacillati</taxon>
        <taxon>Bacillota</taxon>
        <taxon>Bacilli</taxon>
        <taxon>Bacillales</taxon>
        <taxon>Thermoactinomycetaceae</taxon>
        <taxon>Melghirimyces</taxon>
    </lineage>
</organism>
<feature type="transmembrane region" description="Helical" evidence="9">
    <location>
        <begin position="128"/>
        <end position="148"/>
    </location>
</feature>
<dbReference type="AlphaFoldDB" id="A0A1G6NUD7"/>
<evidence type="ECO:0000256" key="9">
    <source>
        <dbReference type="SAM" id="Phobius"/>
    </source>
</evidence>
<keyword evidence="2" id="KW-0813">Transport</keyword>
<dbReference type="InterPro" id="IPR007387">
    <property type="entry name" value="TRAP_DctQ"/>
</dbReference>
<feature type="transmembrane region" description="Helical" evidence="9">
    <location>
        <begin position="47"/>
        <end position="64"/>
    </location>
</feature>
<dbReference type="EMBL" id="FMZA01000014">
    <property type="protein sequence ID" value="SDC71563.1"/>
    <property type="molecule type" value="Genomic_DNA"/>
</dbReference>
<dbReference type="PANTHER" id="PTHR35011">
    <property type="entry name" value="2,3-DIKETO-L-GULONATE TRAP TRANSPORTER SMALL PERMEASE PROTEIN YIAM"/>
    <property type="match status" value="1"/>
</dbReference>
<proteinExistence type="inferred from homology"/>
<comment type="similarity">
    <text evidence="8">Belongs to the TRAP transporter small permease family.</text>
</comment>
<evidence type="ECO:0000313" key="11">
    <source>
        <dbReference type="EMBL" id="SDC71563.1"/>
    </source>
</evidence>
<dbReference type="InterPro" id="IPR055348">
    <property type="entry name" value="DctQ"/>
</dbReference>
<evidence type="ECO:0000259" key="10">
    <source>
        <dbReference type="Pfam" id="PF04290"/>
    </source>
</evidence>
<keyword evidence="4" id="KW-0997">Cell inner membrane</keyword>
<evidence type="ECO:0000256" key="8">
    <source>
        <dbReference type="ARBA" id="ARBA00038436"/>
    </source>
</evidence>
<dbReference type="RefSeq" id="WP_091570972.1">
    <property type="nucleotide sequence ID" value="NZ_FMZA01000014.1"/>
</dbReference>
<evidence type="ECO:0000313" key="12">
    <source>
        <dbReference type="Proteomes" id="UP000199387"/>
    </source>
</evidence>
<feature type="transmembrane region" description="Helical" evidence="9">
    <location>
        <begin position="12"/>
        <end position="32"/>
    </location>
</feature>
<feature type="domain" description="Tripartite ATP-independent periplasmic transporters DctQ component" evidence="10">
    <location>
        <begin position="24"/>
        <end position="152"/>
    </location>
</feature>
<name>A0A1G6NUD7_9BACL</name>
<keyword evidence="3" id="KW-1003">Cell membrane</keyword>
<keyword evidence="6 9" id="KW-1133">Transmembrane helix</keyword>
<keyword evidence="12" id="KW-1185">Reference proteome</keyword>
<comment type="subcellular location">
    <subcellularLocation>
        <location evidence="1">Cell inner membrane</location>
        <topology evidence="1">Multi-pass membrane protein</topology>
    </subcellularLocation>
</comment>
<feature type="transmembrane region" description="Helical" evidence="9">
    <location>
        <begin position="85"/>
        <end position="104"/>
    </location>
</feature>
<accession>A0A1G6NUD7</accession>
<dbReference type="STRING" id="1236220.SAMN04488112_11448"/>
<dbReference type="GO" id="GO:0015740">
    <property type="term" value="P:C4-dicarboxylate transport"/>
    <property type="evidence" value="ECO:0007669"/>
    <property type="project" value="TreeGrafter"/>
</dbReference>